<feature type="compositionally biased region" description="Polar residues" evidence="1">
    <location>
        <begin position="90"/>
        <end position="106"/>
    </location>
</feature>
<evidence type="ECO:0000313" key="2">
    <source>
        <dbReference type="EMBL" id="KAH3814514.1"/>
    </source>
</evidence>
<proteinExistence type="predicted"/>
<dbReference type="Proteomes" id="UP000828390">
    <property type="component" value="Unassembled WGS sequence"/>
</dbReference>
<organism evidence="2 3">
    <name type="scientific">Dreissena polymorpha</name>
    <name type="common">Zebra mussel</name>
    <name type="synonym">Mytilus polymorpha</name>
    <dbReference type="NCBI Taxonomy" id="45954"/>
    <lineage>
        <taxon>Eukaryota</taxon>
        <taxon>Metazoa</taxon>
        <taxon>Spiralia</taxon>
        <taxon>Lophotrochozoa</taxon>
        <taxon>Mollusca</taxon>
        <taxon>Bivalvia</taxon>
        <taxon>Autobranchia</taxon>
        <taxon>Heteroconchia</taxon>
        <taxon>Euheterodonta</taxon>
        <taxon>Imparidentia</taxon>
        <taxon>Neoheterodontei</taxon>
        <taxon>Myida</taxon>
        <taxon>Dreissenoidea</taxon>
        <taxon>Dreissenidae</taxon>
        <taxon>Dreissena</taxon>
    </lineage>
</organism>
<evidence type="ECO:0000256" key="1">
    <source>
        <dbReference type="SAM" id="MobiDB-lite"/>
    </source>
</evidence>
<reference evidence="2" key="1">
    <citation type="journal article" date="2019" name="bioRxiv">
        <title>The Genome of the Zebra Mussel, Dreissena polymorpha: A Resource for Invasive Species Research.</title>
        <authorList>
            <person name="McCartney M.A."/>
            <person name="Auch B."/>
            <person name="Kono T."/>
            <person name="Mallez S."/>
            <person name="Zhang Y."/>
            <person name="Obille A."/>
            <person name="Becker A."/>
            <person name="Abrahante J.E."/>
            <person name="Garbe J."/>
            <person name="Badalamenti J.P."/>
            <person name="Herman A."/>
            <person name="Mangelson H."/>
            <person name="Liachko I."/>
            <person name="Sullivan S."/>
            <person name="Sone E.D."/>
            <person name="Koren S."/>
            <person name="Silverstein K.A.T."/>
            <person name="Beckman K.B."/>
            <person name="Gohl D.M."/>
        </authorList>
    </citation>
    <scope>NUCLEOTIDE SEQUENCE</scope>
    <source>
        <strain evidence="2">Duluth1</strain>
        <tissue evidence="2">Whole animal</tissue>
    </source>
</reference>
<protein>
    <submittedName>
        <fullName evidence="2">Uncharacterized protein</fullName>
    </submittedName>
</protein>
<name>A0A9D4GFE7_DREPO</name>
<sequence>MLIKHEPRVLAKLLAVRQMDTVPQFVNNSKEQIEFTNVMFPLTMPLIDQPKGSPSTNTPSDKYPGLTPVVPKYRNSLAKSLHRIYDERSLSNQSTSGASGGSNSCK</sequence>
<reference evidence="2" key="2">
    <citation type="submission" date="2020-11" db="EMBL/GenBank/DDBJ databases">
        <authorList>
            <person name="McCartney M.A."/>
            <person name="Auch B."/>
            <person name="Kono T."/>
            <person name="Mallez S."/>
            <person name="Becker A."/>
            <person name="Gohl D.M."/>
            <person name="Silverstein K.A.T."/>
            <person name="Koren S."/>
            <person name="Bechman K.B."/>
            <person name="Herman A."/>
            <person name="Abrahante J.E."/>
            <person name="Garbe J."/>
        </authorList>
    </citation>
    <scope>NUCLEOTIDE SEQUENCE</scope>
    <source>
        <strain evidence="2">Duluth1</strain>
        <tissue evidence="2">Whole animal</tissue>
    </source>
</reference>
<gene>
    <name evidence="2" type="ORF">DPMN_143016</name>
</gene>
<feature type="region of interest" description="Disordered" evidence="1">
    <location>
        <begin position="46"/>
        <end position="68"/>
    </location>
</feature>
<dbReference type="EMBL" id="JAIWYP010000006">
    <property type="protein sequence ID" value="KAH3814514.1"/>
    <property type="molecule type" value="Genomic_DNA"/>
</dbReference>
<dbReference type="AlphaFoldDB" id="A0A9D4GFE7"/>
<accession>A0A9D4GFE7</accession>
<feature type="region of interest" description="Disordered" evidence="1">
    <location>
        <begin position="85"/>
        <end position="106"/>
    </location>
</feature>
<comment type="caution">
    <text evidence="2">The sequence shown here is derived from an EMBL/GenBank/DDBJ whole genome shotgun (WGS) entry which is preliminary data.</text>
</comment>
<keyword evidence="3" id="KW-1185">Reference proteome</keyword>
<evidence type="ECO:0000313" key="3">
    <source>
        <dbReference type="Proteomes" id="UP000828390"/>
    </source>
</evidence>